<protein>
    <submittedName>
        <fullName evidence="2">Uncharacterized protein</fullName>
    </submittedName>
</protein>
<accession>A0A5C6F9N7</accession>
<evidence type="ECO:0000313" key="2">
    <source>
        <dbReference type="EMBL" id="TWU56221.1"/>
    </source>
</evidence>
<keyword evidence="3" id="KW-1185">Reference proteome</keyword>
<sequence>MNTESLFQRFHDRSGQSPEQPLDPDSLIGFFQAFRPDGRALVDLYDGLEVGEFDVTAALAQRLESLFKFAGDDRRPKGGRDAYFVVRNPRPLDPEQAEAWTQDWLSSVRDLAISVGDLELVESLDPTPAVRVLEGIPPKHPKKDDEKSGLLKAIQQNLPMLVEQLDVGPFPAVLRPAYYFIACDAILRDYLMWPLYASAAGLADPFEPYFQLWSHGVKYRIFEDGKIDVYLPRQN</sequence>
<gene>
    <name evidence="2" type="ORF">Poly59_25250</name>
</gene>
<reference evidence="2 3" key="1">
    <citation type="submission" date="2019-02" db="EMBL/GenBank/DDBJ databases">
        <title>Deep-cultivation of Planctomycetes and their phenomic and genomic characterization uncovers novel biology.</title>
        <authorList>
            <person name="Wiegand S."/>
            <person name="Jogler M."/>
            <person name="Boedeker C."/>
            <person name="Pinto D."/>
            <person name="Vollmers J."/>
            <person name="Rivas-Marin E."/>
            <person name="Kohn T."/>
            <person name="Peeters S.H."/>
            <person name="Heuer A."/>
            <person name="Rast P."/>
            <person name="Oberbeckmann S."/>
            <person name="Bunk B."/>
            <person name="Jeske O."/>
            <person name="Meyerdierks A."/>
            <person name="Storesund J.E."/>
            <person name="Kallscheuer N."/>
            <person name="Luecker S."/>
            <person name="Lage O.M."/>
            <person name="Pohl T."/>
            <person name="Merkel B.J."/>
            <person name="Hornburger P."/>
            <person name="Mueller R.-W."/>
            <person name="Bruemmer F."/>
            <person name="Labrenz M."/>
            <person name="Spormann A.M."/>
            <person name="Op Den Camp H."/>
            <person name="Overmann J."/>
            <person name="Amann R."/>
            <person name="Jetten M.S.M."/>
            <person name="Mascher T."/>
            <person name="Medema M.H."/>
            <person name="Devos D.P."/>
            <person name="Kaster A.-K."/>
            <person name="Ovreas L."/>
            <person name="Rohde M."/>
            <person name="Galperin M.Y."/>
            <person name="Jogler C."/>
        </authorList>
    </citation>
    <scope>NUCLEOTIDE SEQUENCE [LARGE SCALE GENOMIC DNA]</scope>
    <source>
        <strain evidence="2 3">Poly59</strain>
    </source>
</reference>
<comment type="caution">
    <text evidence="2">The sequence shown here is derived from an EMBL/GenBank/DDBJ whole genome shotgun (WGS) entry which is preliminary data.</text>
</comment>
<organism evidence="2 3">
    <name type="scientific">Rubripirellula reticaptiva</name>
    <dbReference type="NCBI Taxonomy" id="2528013"/>
    <lineage>
        <taxon>Bacteria</taxon>
        <taxon>Pseudomonadati</taxon>
        <taxon>Planctomycetota</taxon>
        <taxon>Planctomycetia</taxon>
        <taxon>Pirellulales</taxon>
        <taxon>Pirellulaceae</taxon>
        <taxon>Rubripirellula</taxon>
    </lineage>
</organism>
<evidence type="ECO:0000313" key="3">
    <source>
        <dbReference type="Proteomes" id="UP000317977"/>
    </source>
</evidence>
<dbReference type="Proteomes" id="UP000317977">
    <property type="component" value="Unassembled WGS sequence"/>
</dbReference>
<evidence type="ECO:0000256" key="1">
    <source>
        <dbReference type="SAM" id="MobiDB-lite"/>
    </source>
</evidence>
<feature type="region of interest" description="Disordered" evidence="1">
    <location>
        <begin position="1"/>
        <end position="23"/>
    </location>
</feature>
<dbReference type="EMBL" id="SJPX01000002">
    <property type="protein sequence ID" value="TWU56221.1"/>
    <property type="molecule type" value="Genomic_DNA"/>
</dbReference>
<name>A0A5C6F9N7_9BACT</name>
<proteinExistence type="predicted"/>
<dbReference type="RefSeq" id="WP_246151575.1">
    <property type="nucleotide sequence ID" value="NZ_SJPX01000002.1"/>
</dbReference>
<dbReference type="AlphaFoldDB" id="A0A5C6F9N7"/>